<organism evidence="2 3">
    <name type="scientific">Natrialba taiwanensis DSM 12281</name>
    <dbReference type="NCBI Taxonomy" id="1230458"/>
    <lineage>
        <taxon>Archaea</taxon>
        <taxon>Methanobacteriati</taxon>
        <taxon>Methanobacteriota</taxon>
        <taxon>Stenosarchaea group</taxon>
        <taxon>Halobacteria</taxon>
        <taxon>Halobacteriales</taxon>
        <taxon>Natrialbaceae</taxon>
        <taxon>Natrialba</taxon>
    </lineage>
</organism>
<dbReference type="Proteomes" id="UP000011648">
    <property type="component" value="Unassembled WGS sequence"/>
</dbReference>
<dbReference type="SUPFAM" id="SSF51658">
    <property type="entry name" value="Xylose isomerase-like"/>
    <property type="match status" value="1"/>
</dbReference>
<dbReference type="Pfam" id="PF01261">
    <property type="entry name" value="AP_endonuc_2"/>
    <property type="match status" value="1"/>
</dbReference>
<dbReference type="InterPro" id="IPR050312">
    <property type="entry name" value="IolE/XylAMocC-like"/>
</dbReference>
<keyword evidence="2" id="KW-0378">Hydrolase</keyword>
<dbReference type="InterPro" id="IPR013022">
    <property type="entry name" value="Xyl_isomerase-like_TIM-brl"/>
</dbReference>
<dbReference type="GO" id="GO:0004519">
    <property type="term" value="F:endonuclease activity"/>
    <property type="evidence" value="ECO:0007669"/>
    <property type="project" value="UniProtKB-KW"/>
</dbReference>
<dbReference type="RefSeq" id="WP_006825788.1">
    <property type="nucleotide sequence ID" value="NZ_AOIL01000034.1"/>
</dbReference>
<dbReference type="AlphaFoldDB" id="M0A3D6"/>
<dbReference type="PANTHER" id="PTHR12110">
    <property type="entry name" value="HYDROXYPYRUVATE ISOMERASE"/>
    <property type="match status" value="1"/>
</dbReference>
<reference evidence="2 3" key="1">
    <citation type="journal article" date="2014" name="PLoS Genet.">
        <title>Phylogenetically driven sequencing of extremely halophilic archaea reveals strategies for static and dynamic osmo-response.</title>
        <authorList>
            <person name="Becker E.A."/>
            <person name="Seitzer P.M."/>
            <person name="Tritt A."/>
            <person name="Larsen D."/>
            <person name="Krusor M."/>
            <person name="Yao A.I."/>
            <person name="Wu D."/>
            <person name="Madern D."/>
            <person name="Eisen J.A."/>
            <person name="Darling A.E."/>
            <person name="Facciotti M.T."/>
        </authorList>
    </citation>
    <scope>NUCLEOTIDE SEQUENCE [LARGE SCALE GENOMIC DNA]</scope>
    <source>
        <strain evidence="2 3">DSM 12281</strain>
    </source>
</reference>
<dbReference type="Gene3D" id="3.20.20.150">
    <property type="entry name" value="Divalent-metal-dependent TIM barrel enzymes"/>
    <property type="match status" value="1"/>
</dbReference>
<dbReference type="EMBL" id="AOIL01000034">
    <property type="protein sequence ID" value="ELY91858.1"/>
    <property type="molecule type" value="Genomic_DNA"/>
</dbReference>
<proteinExistence type="predicted"/>
<keyword evidence="2" id="KW-0255">Endonuclease</keyword>
<protein>
    <submittedName>
        <fullName evidence="2">Putative AP endonuclease, family 2 protein</fullName>
    </submittedName>
</protein>
<comment type="caution">
    <text evidence="2">The sequence shown here is derived from an EMBL/GenBank/DDBJ whole genome shotgun (WGS) entry which is preliminary data.</text>
</comment>
<dbReference type="PANTHER" id="PTHR12110:SF41">
    <property type="entry name" value="INOSOSE DEHYDRATASE"/>
    <property type="match status" value="1"/>
</dbReference>
<sequence length="253" mass="28433">MQIGLCTISNRDASVDAVIREAGETGYDGVEVWGKDHVGNGDPETCRSVHETAREADVEIPVYSSYLRVGSSDFGETVERELEIARRLDADLIRVWAGSQEYGNHDEAHWEQAVADLERTSRLAADRGIGVTVEKHANTLTNDSEGARRLLEAVDRENCWLNWQPTFSMEPDALVETARNLAPLSNNVHVQAVPERGSRDRCPLEDAFFDLEELLGIFEDASFSGFVNVEFVADDRPYRRAIETDLEYLRRMS</sequence>
<dbReference type="STRING" id="1230458.C484_10181"/>
<evidence type="ECO:0000313" key="3">
    <source>
        <dbReference type="Proteomes" id="UP000011648"/>
    </source>
</evidence>
<keyword evidence="3" id="KW-1185">Reference proteome</keyword>
<name>M0A3D6_9EURY</name>
<evidence type="ECO:0000313" key="2">
    <source>
        <dbReference type="EMBL" id="ELY91858.1"/>
    </source>
</evidence>
<keyword evidence="2" id="KW-0540">Nuclease</keyword>
<gene>
    <name evidence="2" type="ORF">C484_10181</name>
</gene>
<dbReference type="OrthoDB" id="372143at2157"/>
<feature type="domain" description="Xylose isomerase-like TIM barrel" evidence="1">
    <location>
        <begin position="20"/>
        <end position="251"/>
    </location>
</feature>
<accession>M0A3D6</accession>
<dbReference type="InterPro" id="IPR036237">
    <property type="entry name" value="Xyl_isomerase-like_sf"/>
</dbReference>
<evidence type="ECO:0000259" key="1">
    <source>
        <dbReference type="Pfam" id="PF01261"/>
    </source>
</evidence>
<dbReference type="PATRIC" id="fig|1230458.4.peg.2051"/>